<reference evidence="3" key="1">
    <citation type="submission" date="2018-05" db="EMBL/GenBank/DDBJ databases">
        <title>Genome Sequencing of selected type strains of the family Eggerthellaceae.</title>
        <authorList>
            <person name="Danylec N."/>
            <person name="Stoll D.A."/>
            <person name="Doetsch A."/>
            <person name="Huch M."/>
        </authorList>
    </citation>
    <scope>NUCLEOTIDE SEQUENCE [LARGE SCALE GENOMIC DNA]</scope>
    <source>
        <strain evidence="3">DSM 27213</strain>
    </source>
</reference>
<dbReference type="Pfam" id="PF13306">
    <property type="entry name" value="LRR_5"/>
    <property type="match status" value="1"/>
</dbReference>
<accession>A0A423UJE1</accession>
<name>A0A423UJE1_9ACTN</name>
<proteinExistence type="predicted"/>
<feature type="region of interest" description="Disordered" evidence="1">
    <location>
        <begin position="110"/>
        <end position="129"/>
    </location>
</feature>
<dbReference type="InterPro" id="IPR032675">
    <property type="entry name" value="LRR_dom_sf"/>
</dbReference>
<evidence type="ECO:0000256" key="1">
    <source>
        <dbReference type="SAM" id="MobiDB-lite"/>
    </source>
</evidence>
<dbReference type="Gene3D" id="3.80.10.10">
    <property type="entry name" value="Ribonuclease Inhibitor"/>
    <property type="match status" value="2"/>
</dbReference>
<sequence>MTGNMLVFHDTSTELNELIEHVRKNPPNLCAQDVDVVRAAQAAEGEVWSPQLPPYRAWASRDEAGAGGQGRQGADGDLLVVGALGMGLSDEEREKLLAHAAERGGAEERIGKDGAAPFPSAGPTAPARERMGDDLRGALRVRQDADGYALVGFDLRRLAAAAGSDDGLVVSLPAFVDGVPVVRVTAEAFTRRLVQGVGVRLLAMPDTVQIVGANAFLALSVQHIHVGAGVRILGEQPCDLAGVSPRLKRREYSVDARNGRFCARDGNLFADGGSTLLFLASPYDERIELPAGVERIGAAAFAAGCEPPSVVSCPPTLARVDAKGWDDAVWLCPPEALAHRPLAARGVRLAGPRAVELDGCWYDFDDAGAVLVAGPPAPTSVSKRFAAAAAVRAATLRGQSAVEQAPSPGQVAHVAAHSAAPEDALVLPRSVEGRPLVRVGVRALPYAPASLVVADTVRVVERDNACRNAKRLVLPEGLEAIGPHCFCSRILEGPVSIPASVRSIGEGSFEYAVCRLERTGTIVHVSADQLLTCFLTDAEDGVPFDYGRYDELLRSGKNLPDKLGAVLHRLTVPYRLEDATRTALVAYLRDHEREAQKRVAQEGDRAMVEALVRDGFVDERTFDRQIELLRACNRTDCVLYLMEQHRAQSKPTSVRERFAL</sequence>
<comment type="caution">
    <text evidence="2">The sequence shown here is derived from an EMBL/GenBank/DDBJ whole genome shotgun (WGS) entry which is preliminary data.</text>
</comment>
<evidence type="ECO:0000313" key="2">
    <source>
        <dbReference type="EMBL" id="ROT89418.1"/>
    </source>
</evidence>
<protein>
    <recommendedName>
        <fullName evidence="4">Leucine-rich repeat protein</fullName>
    </recommendedName>
</protein>
<organism evidence="2 3">
    <name type="scientific">Gordonibacter urolithinfaciens</name>
    <dbReference type="NCBI Taxonomy" id="1335613"/>
    <lineage>
        <taxon>Bacteria</taxon>
        <taxon>Bacillati</taxon>
        <taxon>Actinomycetota</taxon>
        <taxon>Coriobacteriia</taxon>
        <taxon>Eggerthellales</taxon>
        <taxon>Eggerthellaceae</taxon>
        <taxon>Gordonibacter</taxon>
    </lineage>
</organism>
<dbReference type="EMBL" id="QIBW01000010">
    <property type="protein sequence ID" value="ROT89418.1"/>
    <property type="molecule type" value="Genomic_DNA"/>
</dbReference>
<dbReference type="AlphaFoldDB" id="A0A423UJE1"/>
<dbReference type="Proteomes" id="UP000285258">
    <property type="component" value="Unassembled WGS sequence"/>
</dbReference>
<evidence type="ECO:0000313" key="3">
    <source>
        <dbReference type="Proteomes" id="UP000285258"/>
    </source>
</evidence>
<gene>
    <name evidence="2" type="ORF">DMP12_09420</name>
</gene>
<dbReference type="InterPro" id="IPR026906">
    <property type="entry name" value="LRR_5"/>
</dbReference>
<evidence type="ECO:0008006" key="4">
    <source>
        <dbReference type="Google" id="ProtNLM"/>
    </source>
</evidence>